<evidence type="ECO:0000259" key="1">
    <source>
        <dbReference type="Pfam" id="PF04326"/>
    </source>
</evidence>
<gene>
    <name evidence="2" type="ORF">SAMN02745973_01423</name>
</gene>
<keyword evidence="3" id="KW-1185">Reference proteome</keyword>
<dbReference type="EMBL" id="FUWV01000008">
    <property type="protein sequence ID" value="SJZ69673.1"/>
    <property type="molecule type" value="Genomic_DNA"/>
</dbReference>
<protein>
    <submittedName>
        <fullName evidence="2">Putative DNA-binding domain-containing protein</fullName>
    </submittedName>
</protein>
<dbReference type="InterPro" id="IPR007421">
    <property type="entry name" value="Schlafen_AlbA_2_dom"/>
</dbReference>
<sequence>MFFNKEKRGGILLTIKIFIILDHKRMIDIEDDAKPMKDLFYELVTEPTKESFQNFVESTIGEDNIDFKREWIDREELCKLFLAMANSGGGILIFGIAENENGDFEPIGIETLMDSADIQNKIEKYVPASLKYKIYNFCFEDSKYDKLKAKNFQMVLIEDVPEKLPFLSID</sequence>
<dbReference type="InterPro" id="IPR038461">
    <property type="entry name" value="Schlafen_AlbA_2_dom_sf"/>
</dbReference>
<feature type="domain" description="Schlafen AlbA-2" evidence="1">
    <location>
        <begin position="63"/>
        <end position="143"/>
    </location>
</feature>
<evidence type="ECO:0000313" key="2">
    <source>
        <dbReference type="EMBL" id="SJZ69673.1"/>
    </source>
</evidence>
<dbReference type="GO" id="GO:0003677">
    <property type="term" value="F:DNA binding"/>
    <property type="evidence" value="ECO:0007669"/>
    <property type="project" value="UniProtKB-KW"/>
</dbReference>
<dbReference type="AlphaFoldDB" id="A0A1T4MRT7"/>
<accession>A0A1T4MRT7</accession>
<dbReference type="Gene3D" id="3.30.950.30">
    <property type="entry name" value="Schlafen, AAA domain"/>
    <property type="match status" value="1"/>
</dbReference>
<dbReference type="Pfam" id="PF04326">
    <property type="entry name" value="SLFN_AlbA_2"/>
    <property type="match status" value="1"/>
</dbReference>
<name>A0A1T4MRT7_9FIRM</name>
<proteinExistence type="predicted"/>
<reference evidence="2 3" key="1">
    <citation type="submission" date="2017-02" db="EMBL/GenBank/DDBJ databases">
        <authorList>
            <person name="Peterson S.W."/>
        </authorList>
    </citation>
    <scope>NUCLEOTIDE SEQUENCE [LARGE SCALE GENOMIC DNA]</scope>
    <source>
        <strain evidence="2 3">DSM 15102</strain>
    </source>
</reference>
<keyword evidence="2" id="KW-0238">DNA-binding</keyword>
<evidence type="ECO:0000313" key="3">
    <source>
        <dbReference type="Proteomes" id="UP000196365"/>
    </source>
</evidence>
<dbReference type="Proteomes" id="UP000196365">
    <property type="component" value="Unassembled WGS sequence"/>
</dbReference>
<organism evidence="2 3">
    <name type="scientific">Garciella nitratireducens DSM 15102</name>
    <dbReference type="NCBI Taxonomy" id="1121911"/>
    <lineage>
        <taxon>Bacteria</taxon>
        <taxon>Bacillati</taxon>
        <taxon>Bacillota</taxon>
        <taxon>Clostridia</taxon>
        <taxon>Eubacteriales</taxon>
        <taxon>Eubacteriaceae</taxon>
        <taxon>Garciella</taxon>
    </lineage>
</organism>